<name>A0A921SSP1_9FIRM</name>
<protein>
    <submittedName>
        <fullName evidence="1">YjjG family noncanonical pyrimidine nucleotidase</fullName>
    </submittedName>
</protein>
<dbReference type="AlphaFoldDB" id="A0A921SSP1"/>
<dbReference type="SUPFAM" id="SSF56784">
    <property type="entry name" value="HAD-like"/>
    <property type="match status" value="1"/>
</dbReference>
<dbReference type="NCBIfam" id="TIGR02254">
    <property type="entry name" value="YjjG_YfnB"/>
    <property type="match status" value="1"/>
</dbReference>
<dbReference type="RefSeq" id="WP_294533232.1">
    <property type="nucleotide sequence ID" value="NZ_DYUC01000085.1"/>
</dbReference>
<dbReference type="InterPro" id="IPR036412">
    <property type="entry name" value="HAD-like_sf"/>
</dbReference>
<dbReference type="Proteomes" id="UP000760668">
    <property type="component" value="Unassembled WGS sequence"/>
</dbReference>
<dbReference type="InterPro" id="IPR006439">
    <property type="entry name" value="HAD-SF_hydro_IA"/>
</dbReference>
<dbReference type="InterPro" id="IPR052550">
    <property type="entry name" value="Pyrimidine_5'-ntase_YjjG"/>
</dbReference>
<dbReference type="SFLD" id="SFLDS00003">
    <property type="entry name" value="Haloacid_Dehalogenase"/>
    <property type="match status" value="1"/>
</dbReference>
<dbReference type="SFLD" id="SFLDG01129">
    <property type="entry name" value="C1.5:_HAD__Beta-PGM__Phosphata"/>
    <property type="match status" value="1"/>
</dbReference>
<evidence type="ECO:0000313" key="1">
    <source>
        <dbReference type="EMBL" id="HJG87065.1"/>
    </source>
</evidence>
<sequence length="232" mass="25495">MSQRYDTVLFDADNTLFDFDAAEAQALDLTLEAYGYPVDGRSRDCYLAVNRDLWERFDRGEVKREWLVVERFAALQRSLGGHHDPAEMNAFYLSRLAEAGCLLPGAEELCRALVPSCTLAIVTNGVASAQRGRFARSPLKALIPWLFISEEVGYQKPQRQFFGAVLSAMSLPPSARIVVVGDSLTADILGAVNAGLDSIWYNPNGLPGRPDIVPTFEARSFDQISHLILGGA</sequence>
<comment type="caution">
    <text evidence="1">The sequence shown here is derived from an EMBL/GenBank/DDBJ whole genome shotgun (WGS) entry which is preliminary data.</text>
</comment>
<dbReference type="PANTHER" id="PTHR47478:SF1">
    <property type="entry name" value="PYRIMIDINE 5'-NUCLEOTIDASE YJJG"/>
    <property type="match status" value="1"/>
</dbReference>
<dbReference type="NCBIfam" id="TIGR01549">
    <property type="entry name" value="HAD-SF-IA-v1"/>
    <property type="match status" value="1"/>
</dbReference>
<evidence type="ECO:0000313" key="2">
    <source>
        <dbReference type="Proteomes" id="UP000760668"/>
    </source>
</evidence>
<proteinExistence type="predicted"/>
<dbReference type="Pfam" id="PF00702">
    <property type="entry name" value="Hydrolase"/>
    <property type="match status" value="1"/>
</dbReference>
<dbReference type="PANTHER" id="PTHR47478">
    <property type="match status" value="1"/>
</dbReference>
<dbReference type="Gene3D" id="3.40.50.1000">
    <property type="entry name" value="HAD superfamily/HAD-like"/>
    <property type="match status" value="1"/>
</dbReference>
<reference evidence="1" key="1">
    <citation type="journal article" date="2021" name="PeerJ">
        <title>Extensive microbial diversity within the chicken gut microbiome revealed by metagenomics and culture.</title>
        <authorList>
            <person name="Gilroy R."/>
            <person name="Ravi A."/>
            <person name="Getino M."/>
            <person name="Pursley I."/>
            <person name="Horton D.L."/>
            <person name="Alikhan N.F."/>
            <person name="Baker D."/>
            <person name="Gharbi K."/>
            <person name="Hall N."/>
            <person name="Watson M."/>
            <person name="Adriaenssens E.M."/>
            <person name="Foster-Nyarko E."/>
            <person name="Jarju S."/>
            <person name="Secka A."/>
            <person name="Antonio M."/>
            <person name="Oren A."/>
            <person name="Chaudhuri R.R."/>
            <person name="La Ragione R."/>
            <person name="Hildebrand F."/>
            <person name="Pallen M.J."/>
        </authorList>
    </citation>
    <scope>NUCLEOTIDE SEQUENCE</scope>
    <source>
        <strain evidence="1">CHK179-5677</strain>
    </source>
</reference>
<dbReference type="InterPro" id="IPR023214">
    <property type="entry name" value="HAD_sf"/>
</dbReference>
<dbReference type="EMBL" id="DYUC01000085">
    <property type="protein sequence ID" value="HJG87065.1"/>
    <property type="molecule type" value="Genomic_DNA"/>
</dbReference>
<accession>A0A921SSP1</accession>
<dbReference type="GO" id="GO:0008253">
    <property type="term" value="F:5'-nucleotidase activity"/>
    <property type="evidence" value="ECO:0007669"/>
    <property type="project" value="InterPro"/>
</dbReference>
<dbReference type="Gene3D" id="1.10.150.240">
    <property type="entry name" value="Putative phosphatase, domain 2"/>
    <property type="match status" value="1"/>
</dbReference>
<organism evidence="1 2">
    <name type="scientific">Pseudoflavonifractor capillosus</name>
    <dbReference type="NCBI Taxonomy" id="106588"/>
    <lineage>
        <taxon>Bacteria</taxon>
        <taxon>Bacillati</taxon>
        <taxon>Bacillota</taxon>
        <taxon>Clostridia</taxon>
        <taxon>Eubacteriales</taxon>
        <taxon>Oscillospiraceae</taxon>
        <taxon>Pseudoflavonifractor</taxon>
    </lineage>
</organism>
<dbReference type="InterPro" id="IPR023198">
    <property type="entry name" value="PGP-like_dom2"/>
</dbReference>
<gene>
    <name evidence="1" type="ORF">K8V01_08600</name>
</gene>
<dbReference type="InterPro" id="IPR011951">
    <property type="entry name" value="HAD-SF_hydro_IA_YjjG/PynA"/>
</dbReference>
<reference evidence="1" key="2">
    <citation type="submission" date="2021-09" db="EMBL/GenBank/DDBJ databases">
        <authorList>
            <person name="Gilroy R."/>
        </authorList>
    </citation>
    <scope>NUCLEOTIDE SEQUENCE</scope>
    <source>
        <strain evidence="1">CHK179-5677</strain>
    </source>
</reference>